<evidence type="ECO:0000256" key="2">
    <source>
        <dbReference type="ARBA" id="ARBA00022679"/>
    </source>
</evidence>
<protein>
    <submittedName>
        <fullName evidence="7">Aminoimidazole riboside kinase</fullName>
    </submittedName>
</protein>
<evidence type="ECO:0000313" key="7">
    <source>
        <dbReference type="EMBL" id="PLR47366.1"/>
    </source>
</evidence>
<keyword evidence="5" id="KW-0067">ATP-binding</keyword>
<dbReference type="PANTHER" id="PTHR43085">
    <property type="entry name" value="HEXOKINASE FAMILY MEMBER"/>
    <property type="match status" value="1"/>
</dbReference>
<dbReference type="Pfam" id="PF00294">
    <property type="entry name" value="PfkB"/>
    <property type="match status" value="1"/>
</dbReference>
<dbReference type="InterPro" id="IPR029056">
    <property type="entry name" value="Ribokinase-like"/>
</dbReference>
<dbReference type="InterPro" id="IPR050306">
    <property type="entry name" value="PfkB_Carbo_kinase"/>
</dbReference>
<dbReference type="GO" id="GO:0016301">
    <property type="term" value="F:kinase activity"/>
    <property type="evidence" value="ECO:0007669"/>
    <property type="project" value="UniProtKB-KW"/>
</dbReference>
<dbReference type="PROSITE" id="PS00584">
    <property type="entry name" value="PFKB_KINASES_2"/>
    <property type="match status" value="1"/>
</dbReference>
<dbReference type="SUPFAM" id="SSF53613">
    <property type="entry name" value="Ribokinase-like"/>
    <property type="match status" value="1"/>
</dbReference>
<organism evidence="7 8">
    <name type="scientific">Chimaeribacter arupi</name>
    <dbReference type="NCBI Taxonomy" id="2060066"/>
    <lineage>
        <taxon>Bacteria</taxon>
        <taxon>Pseudomonadati</taxon>
        <taxon>Pseudomonadota</taxon>
        <taxon>Gammaproteobacteria</taxon>
        <taxon>Enterobacterales</taxon>
        <taxon>Yersiniaceae</taxon>
        <taxon>Chimaeribacter</taxon>
    </lineage>
</organism>
<evidence type="ECO:0000313" key="8">
    <source>
        <dbReference type="Proteomes" id="UP000234626"/>
    </source>
</evidence>
<sequence>MKRVWVLGDAVIDLLPEEGLLLRQCPGGAPANVAVGVARLGGDSAFIGCVGNDPFGKCLQEVLAAEQVDTAFLRLLADQRTSTVLVGLDENGERSFTFMVRPSADLFITAQHLPPFAAGELLHFCSIALSAEPSRSTVFTAIDRIHQAGGFVSFDPNIREDMWKSTQEMHEVISRALALAEVIKLSLDELWLLTGNENTQEAIALFTQRYHPALLLITQGKAGVMVWQQGQLSQFAAPAVTPVDTTGAGDAFVAGLLTGLMSAEHPLTTPLPEQIIQLAQHCGALATTAKGAMTALPKRDSPALKNVMPVTNTRSHL</sequence>
<feature type="domain" description="Carbohydrate kinase PfkB" evidence="6">
    <location>
        <begin position="21"/>
        <end position="298"/>
    </location>
</feature>
<comment type="similarity">
    <text evidence="1">Belongs to the carbohydrate kinase PfkB family.</text>
</comment>
<dbReference type="OrthoDB" id="9779730at2"/>
<proteinExistence type="inferred from homology"/>
<dbReference type="InterPro" id="IPR011611">
    <property type="entry name" value="PfkB_dom"/>
</dbReference>
<dbReference type="EMBL" id="PJZK01000015">
    <property type="protein sequence ID" value="PLR47366.1"/>
    <property type="molecule type" value="Genomic_DNA"/>
</dbReference>
<keyword evidence="3" id="KW-0547">Nucleotide-binding</keyword>
<comment type="caution">
    <text evidence="7">The sequence shown here is derived from an EMBL/GenBank/DDBJ whole genome shotgun (WGS) entry which is preliminary data.</text>
</comment>
<dbReference type="RefSeq" id="WP_101828639.1">
    <property type="nucleotide sequence ID" value="NZ_PJZG01000017.1"/>
</dbReference>
<keyword evidence="4 7" id="KW-0418">Kinase</keyword>
<gene>
    <name evidence="7" type="ORF">CYR34_14540</name>
</gene>
<reference evidence="7 8" key="1">
    <citation type="submission" date="2017-12" db="EMBL/GenBank/DDBJ databases">
        <title>Characterization of six clinical isolates of Enterochimera gen. nov., a novel genus of the Yersiniaciae family and the three species Enterochimera arupensis sp. nov., Enterochimera coloradensis sp. nov, and Enterochimera californica sp. nov.</title>
        <authorList>
            <person name="Rossi A."/>
            <person name="Fisher M."/>
        </authorList>
    </citation>
    <scope>NUCLEOTIDE SEQUENCE [LARGE SCALE GENOMIC DNA]</scope>
    <source>
        <strain evidence="7 8">2016Iso1</strain>
    </source>
</reference>
<accession>A0A2N5EKW5</accession>
<dbReference type="InterPro" id="IPR002173">
    <property type="entry name" value="Carboh/pur_kinase_PfkB_CS"/>
</dbReference>
<name>A0A2N5EKW5_9GAMM</name>
<dbReference type="GO" id="GO:0005524">
    <property type="term" value="F:ATP binding"/>
    <property type="evidence" value="ECO:0007669"/>
    <property type="project" value="UniProtKB-KW"/>
</dbReference>
<keyword evidence="8" id="KW-1185">Reference proteome</keyword>
<dbReference type="PANTHER" id="PTHR43085:SF1">
    <property type="entry name" value="PSEUDOURIDINE KINASE-RELATED"/>
    <property type="match status" value="1"/>
</dbReference>
<evidence type="ECO:0000256" key="4">
    <source>
        <dbReference type="ARBA" id="ARBA00022777"/>
    </source>
</evidence>
<keyword evidence="2" id="KW-0808">Transferase</keyword>
<dbReference type="NCBIfam" id="NF006957">
    <property type="entry name" value="PRK09434.1"/>
    <property type="match status" value="1"/>
</dbReference>
<evidence type="ECO:0000256" key="5">
    <source>
        <dbReference type="ARBA" id="ARBA00022840"/>
    </source>
</evidence>
<evidence type="ECO:0000256" key="1">
    <source>
        <dbReference type="ARBA" id="ARBA00010688"/>
    </source>
</evidence>
<evidence type="ECO:0000256" key="3">
    <source>
        <dbReference type="ARBA" id="ARBA00022741"/>
    </source>
</evidence>
<dbReference type="CDD" id="cd01167">
    <property type="entry name" value="bac_FRK"/>
    <property type="match status" value="1"/>
</dbReference>
<dbReference type="Proteomes" id="UP000234626">
    <property type="component" value="Unassembled WGS sequence"/>
</dbReference>
<dbReference type="Gene3D" id="3.40.1190.20">
    <property type="match status" value="1"/>
</dbReference>
<evidence type="ECO:0000259" key="6">
    <source>
        <dbReference type="Pfam" id="PF00294"/>
    </source>
</evidence>
<dbReference type="AlphaFoldDB" id="A0A2N5EKW5"/>
<dbReference type="PROSITE" id="PS00583">
    <property type="entry name" value="PFKB_KINASES_1"/>
    <property type="match status" value="1"/>
</dbReference>